<dbReference type="EMBL" id="KZ301971">
    <property type="protein sequence ID" value="PFH53896.1"/>
    <property type="molecule type" value="Genomic_DNA"/>
</dbReference>
<evidence type="ECO:0000313" key="3">
    <source>
        <dbReference type="Proteomes" id="UP000242287"/>
    </source>
</evidence>
<keyword evidence="3" id="KW-1185">Reference proteome</keyword>
<accession>A0A2A9P078</accession>
<gene>
    <name evidence="2" type="ORF">AMATHDRAFT_113900</name>
</gene>
<evidence type="ECO:0000313" key="2">
    <source>
        <dbReference type="EMBL" id="PFH53896.1"/>
    </source>
</evidence>
<reference evidence="2 3" key="1">
    <citation type="submission" date="2014-02" db="EMBL/GenBank/DDBJ databases">
        <title>Transposable element dynamics among asymbiotic and ectomycorrhizal Amanita fungi.</title>
        <authorList>
            <consortium name="DOE Joint Genome Institute"/>
            <person name="Hess J."/>
            <person name="Skrede I."/>
            <person name="Wolfe B."/>
            <person name="LaButti K."/>
            <person name="Ohm R.A."/>
            <person name="Grigoriev I.V."/>
            <person name="Pringle A."/>
        </authorList>
    </citation>
    <scope>NUCLEOTIDE SEQUENCE [LARGE SCALE GENOMIC DNA]</scope>
    <source>
        <strain evidence="2 3">SKay4041</strain>
    </source>
</reference>
<feature type="non-terminal residue" evidence="2">
    <location>
        <position position="65"/>
    </location>
</feature>
<feature type="transmembrane region" description="Helical" evidence="1">
    <location>
        <begin position="6"/>
        <end position="28"/>
    </location>
</feature>
<organism evidence="2 3">
    <name type="scientific">Amanita thiersii Skay4041</name>
    <dbReference type="NCBI Taxonomy" id="703135"/>
    <lineage>
        <taxon>Eukaryota</taxon>
        <taxon>Fungi</taxon>
        <taxon>Dikarya</taxon>
        <taxon>Basidiomycota</taxon>
        <taxon>Agaricomycotina</taxon>
        <taxon>Agaricomycetes</taxon>
        <taxon>Agaricomycetidae</taxon>
        <taxon>Agaricales</taxon>
        <taxon>Pluteineae</taxon>
        <taxon>Amanitaceae</taxon>
        <taxon>Amanita</taxon>
    </lineage>
</organism>
<protein>
    <submittedName>
        <fullName evidence="2">Uncharacterized protein</fullName>
    </submittedName>
</protein>
<evidence type="ECO:0000256" key="1">
    <source>
        <dbReference type="SAM" id="Phobius"/>
    </source>
</evidence>
<dbReference type="OrthoDB" id="192748at2759"/>
<keyword evidence="1" id="KW-0472">Membrane</keyword>
<dbReference type="AlphaFoldDB" id="A0A2A9P078"/>
<proteinExistence type="predicted"/>
<dbReference type="STRING" id="703135.A0A2A9P078"/>
<keyword evidence="1" id="KW-0812">Transmembrane</keyword>
<dbReference type="Proteomes" id="UP000242287">
    <property type="component" value="Unassembled WGS sequence"/>
</dbReference>
<feature type="non-terminal residue" evidence="2">
    <location>
        <position position="1"/>
    </location>
</feature>
<keyword evidence="1" id="KW-1133">Transmembrane helix</keyword>
<sequence>DFRPPWVYTTSRLLSYTIIPSIVVYSVFWHDFGDREHVFQPARRWLARQKAAFFTLSPDEQELLK</sequence>
<name>A0A2A9P078_9AGAR</name>